<dbReference type="GO" id="GO:0034355">
    <property type="term" value="P:NAD+ biosynthetic process via the salvage pathway"/>
    <property type="evidence" value="ECO:0007669"/>
    <property type="project" value="EnsemblFungi"/>
</dbReference>
<keyword evidence="2" id="KW-1185">Reference proteome</keyword>
<name>A0A1E4U089_PACTA</name>
<protein>
    <recommendedName>
        <fullName evidence="3">Phosphoribulokinase/uridine kinase domain-containing protein</fullName>
    </recommendedName>
</protein>
<dbReference type="SUPFAM" id="SSF52540">
    <property type="entry name" value="P-loop containing nucleoside triphosphate hydrolases"/>
    <property type="match status" value="1"/>
</dbReference>
<gene>
    <name evidence="1" type="ORF">PACTADRAFT_49127</name>
</gene>
<dbReference type="GO" id="GO:0046495">
    <property type="term" value="P:nicotinamide riboside metabolic process"/>
    <property type="evidence" value="ECO:0007669"/>
    <property type="project" value="EnsemblFungi"/>
</dbReference>
<dbReference type="CDD" id="cd02024">
    <property type="entry name" value="NRK1"/>
    <property type="match status" value="1"/>
</dbReference>
<dbReference type="PANTHER" id="PTHR10285">
    <property type="entry name" value="URIDINE KINASE"/>
    <property type="match status" value="1"/>
</dbReference>
<dbReference type="AlphaFoldDB" id="A0A1E4U089"/>
<evidence type="ECO:0000313" key="1">
    <source>
        <dbReference type="EMBL" id="ODV97410.1"/>
    </source>
</evidence>
<dbReference type="OrthoDB" id="10041966at2759"/>
<dbReference type="GO" id="GO:0050262">
    <property type="term" value="F:ribosylnicotinamide kinase activity"/>
    <property type="evidence" value="ECO:0007669"/>
    <property type="project" value="EnsemblFungi"/>
</dbReference>
<evidence type="ECO:0000313" key="2">
    <source>
        <dbReference type="Proteomes" id="UP000094236"/>
    </source>
</evidence>
<accession>A0A1E4U089</accession>
<sequence length="256" mass="30128">MTRDQVVLIGLSGASSSGKTTVSKYLHKLIGENSILVHQDDFYLPNEQIPWNESHTEQNWDCAGAIDFPKFIETLDKMKTDFNYKYHVDSLELDVDDADFKLSSEEFSRLKASVEKKLKECFLNKGNFFKIYLIDGFLLYHNRQVLDRFDIRLFYKASYSNLKKRRNARAGYNTVGGFYKDPPNYFDDFVWPEYYQNHRFLFAPNQNEFEIKVNSGDLNEYALEYLKLKPFNNDDDSHGSLEKLLQETIDYIFDNI</sequence>
<dbReference type="STRING" id="669874.A0A1E4U089"/>
<dbReference type="EMBL" id="KV454012">
    <property type="protein sequence ID" value="ODV97410.1"/>
    <property type="molecule type" value="Genomic_DNA"/>
</dbReference>
<dbReference type="InterPro" id="IPR027417">
    <property type="entry name" value="P-loop_NTPase"/>
</dbReference>
<dbReference type="Gene3D" id="3.40.50.300">
    <property type="entry name" value="P-loop containing nucleotide triphosphate hydrolases"/>
    <property type="match status" value="1"/>
</dbReference>
<dbReference type="PRINTS" id="PR00988">
    <property type="entry name" value="URIDINKINASE"/>
</dbReference>
<evidence type="ECO:0008006" key="3">
    <source>
        <dbReference type="Google" id="ProtNLM"/>
    </source>
</evidence>
<reference evidence="2" key="1">
    <citation type="submission" date="2016-05" db="EMBL/GenBank/DDBJ databases">
        <title>Comparative genomics of biotechnologically important yeasts.</title>
        <authorList>
            <consortium name="DOE Joint Genome Institute"/>
            <person name="Riley R."/>
            <person name="Haridas S."/>
            <person name="Wolfe K.H."/>
            <person name="Lopes M.R."/>
            <person name="Hittinger C.T."/>
            <person name="Goker M."/>
            <person name="Salamov A."/>
            <person name="Wisecaver J."/>
            <person name="Long T.M."/>
            <person name="Aerts A.L."/>
            <person name="Barry K."/>
            <person name="Choi C."/>
            <person name="Clum A."/>
            <person name="Coughlan A.Y."/>
            <person name="Deshpande S."/>
            <person name="Douglass A.P."/>
            <person name="Hanson S.J."/>
            <person name="Klenk H.-P."/>
            <person name="Labutti K."/>
            <person name="Lapidus A."/>
            <person name="Lindquist E."/>
            <person name="Lipzen A."/>
            <person name="Meier-Kolthoff J.P."/>
            <person name="Ohm R.A."/>
            <person name="Otillar R.P."/>
            <person name="Pangilinan J."/>
            <person name="Peng Y."/>
            <person name="Rokas A."/>
            <person name="Rosa C.A."/>
            <person name="Scheuner C."/>
            <person name="Sibirny A.A."/>
            <person name="Slot J.C."/>
            <person name="Stielow J.B."/>
            <person name="Sun H."/>
            <person name="Kurtzman C.P."/>
            <person name="Blackwell M."/>
            <person name="Grigoriev I.V."/>
            <person name="Jeffries T.W."/>
        </authorList>
    </citation>
    <scope>NUCLEOTIDE SEQUENCE [LARGE SCALE GENOMIC DNA]</scope>
    <source>
        <strain evidence="2">NRRL Y-2460</strain>
    </source>
</reference>
<proteinExistence type="predicted"/>
<dbReference type="Proteomes" id="UP000094236">
    <property type="component" value="Unassembled WGS sequence"/>
</dbReference>
<organism evidence="1 2">
    <name type="scientific">Pachysolen tannophilus NRRL Y-2460</name>
    <dbReference type="NCBI Taxonomy" id="669874"/>
    <lineage>
        <taxon>Eukaryota</taxon>
        <taxon>Fungi</taxon>
        <taxon>Dikarya</taxon>
        <taxon>Ascomycota</taxon>
        <taxon>Saccharomycotina</taxon>
        <taxon>Pichiomycetes</taxon>
        <taxon>Pachysolenaceae</taxon>
        <taxon>Pachysolen</taxon>
    </lineage>
</organism>